<dbReference type="InterPro" id="IPR000515">
    <property type="entry name" value="MetI-like"/>
</dbReference>
<keyword evidence="5 7" id="KW-1133">Transmembrane helix</keyword>
<dbReference type="CDD" id="cd06261">
    <property type="entry name" value="TM_PBP2"/>
    <property type="match status" value="1"/>
</dbReference>
<name>D1CDV1_THET1</name>
<dbReference type="PANTHER" id="PTHR43744:SF12">
    <property type="entry name" value="ABC TRANSPORTER PERMEASE PROTEIN MG189-RELATED"/>
    <property type="match status" value="1"/>
</dbReference>
<keyword evidence="2 7" id="KW-0813">Transport</keyword>
<evidence type="ECO:0000256" key="6">
    <source>
        <dbReference type="ARBA" id="ARBA00023136"/>
    </source>
</evidence>
<feature type="transmembrane region" description="Helical" evidence="7">
    <location>
        <begin position="265"/>
        <end position="284"/>
    </location>
</feature>
<evidence type="ECO:0000256" key="5">
    <source>
        <dbReference type="ARBA" id="ARBA00022989"/>
    </source>
</evidence>
<feature type="transmembrane region" description="Helical" evidence="7">
    <location>
        <begin position="161"/>
        <end position="181"/>
    </location>
</feature>
<evidence type="ECO:0000313" key="10">
    <source>
        <dbReference type="Proteomes" id="UP000000323"/>
    </source>
</evidence>
<gene>
    <name evidence="9" type="ordered locus">Tter_0185</name>
</gene>
<feature type="transmembrane region" description="Helical" evidence="7">
    <location>
        <begin position="88"/>
        <end position="112"/>
    </location>
</feature>
<dbReference type="PANTHER" id="PTHR43744">
    <property type="entry name" value="ABC TRANSPORTER PERMEASE PROTEIN MG189-RELATED-RELATED"/>
    <property type="match status" value="1"/>
</dbReference>
<evidence type="ECO:0000313" key="9">
    <source>
        <dbReference type="EMBL" id="ACZ41107.1"/>
    </source>
</evidence>
<dbReference type="HOGENOM" id="CLU_016047_1_1_0"/>
<comment type="similarity">
    <text evidence="7">Belongs to the binding-protein-dependent transport system permease family.</text>
</comment>
<comment type="subcellular location">
    <subcellularLocation>
        <location evidence="1 7">Cell membrane</location>
        <topology evidence="1 7">Multi-pass membrane protein</topology>
    </subcellularLocation>
</comment>
<accession>D1CDV1</accession>
<keyword evidence="4 7" id="KW-0812">Transmembrane</keyword>
<dbReference type="PROSITE" id="PS50928">
    <property type="entry name" value="ABC_TM1"/>
    <property type="match status" value="1"/>
</dbReference>
<dbReference type="Gene3D" id="1.10.3720.10">
    <property type="entry name" value="MetI-like"/>
    <property type="match status" value="1"/>
</dbReference>
<dbReference type="EMBL" id="CP001825">
    <property type="protein sequence ID" value="ACZ41107.1"/>
    <property type="molecule type" value="Genomic_DNA"/>
</dbReference>
<dbReference type="STRING" id="525904.Tter_0185"/>
<evidence type="ECO:0000256" key="7">
    <source>
        <dbReference type="RuleBase" id="RU363032"/>
    </source>
</evidence>
<feature type="transmembrane region" description="Helical" evidence="7">
    <location>
        <begin position="28"/>
        <end position="49"/>
    </location>
</feature>
<feature type="transmembrane region" description="Helical" evidence="7">
    <location>
        <begin position="202"/>
        <end position="223"/>
    </location>
</feature>
<organism evidence="9 10">
    <name type="scientific">Thermobaculum terrenum (strain ATCC BAA-798 / CCMEE 7001 / YNP1)</name>
    <dbReference type="NCBI Taxonomy" id="525904"/>
    <lineage>
        <taxon>Bacteria</taxon>
        <taxon>Bacillati</taxon>
        <taxon>Chloroflexota</taxon>
        <taxon>Chloroflexia</taxon>
        <taxon>Candidatus Thermobaculales</taxon>
        <taxon>Candidatus Thermobaculaceae</taxon>
        <taxon>Thermobaculum</taxon>
    </lineage>
</organism>
<dbReference type="AlphaFoldDB" id="D1CDV1"/>
<evidence type="ECO:0000256" key="1">
    <source>
        <dbReference type="ARBA" id="ARBA00004651"/>
    </source>
</evidence>
<evidence type="ECO:0000256" key="2">
    <source>
        <dbReference type="ARBA" id="ARBA00022448"/>
    </source>
</evidence>
<evidence type="ECO:0000259" key="8">
    <source>
        <dbReference type="PROSITE" id="PS50928"/>
    </source>
</evidence>
<sequence>MATTTTARTSAAEKPTYLYKVQSLAVKVLVYMVLLLGLSIVIIPIYWMIATSLKTDTALFLIPPQWFPDPIQWSNYIEVWQLVPLARYFANSVFVTLLAILGEIITSALVAYGFARFRFPGRGVLFSIMLATMMLPSIITLIPSFIIWARWLGRYDTYSPLTVGSLFAWGPAYIFLLRQFFLTIPRDIEEAAIIDGGNLLQIFGYVMLPLVRPALLAITILSFTGNWNNFLSPLIYLSTPEKFTLPLGLYQFNKSLAGGSEAPKWNMMMAMAVLMTIPIIVLYFRAQRYFIEGITVGAVKG</sequence>
<dbReference type="GO" id="GO:0005886">
    <property type="term" value="C:plasma membrane"/>
    <property type="evidence" value="ECO:0007669"/>
    <property type="project" value="UniProtKB-SubCell"/>
</dbReference>
<dbReference type="RefSeq" id="WP_012874142.1">
    <property type="nucleotide sequence ID" value="NC_013525.1"/>
</dbReference>
<dbReference type="GO" id="GO:0055085">
    <property type="term" value="P:transmembrane transport"/>
    <property type="evidence" value="ECO:0007669"/>
    <property type="project" value="InterPro"/>
</dbReference>
<protein>
    <submittedName>
        <fullName evidence="9">Binding-protein-dependent transport systems inner membrane component</fullName>
    </submittedName>
</protein>
<keyword evidence="10" id="KW-1185">Reference proteome</keyword>
<dbReference type="KEGG" id="ttr:Tter_0185"/>
<feature type="transmembrane region" description="Helical" evidence="7">
    <location>
        <begin position="124"/>
        <end position="149"/>
    </location>
</feature>
<dbReference type="Pfam" id="PF00528">
    <property type="entry name" value="BPD_transp_1"/>
    <property type="match status" value="1"/>
</dbReference>
<dbReference type="OrthoDB" id="9794684at2"/>
<evidence type="ECO:0000256" key="3">
    <source>
        <dbReference type="ARBA" id="ARBA00022475"/>
    </source>
</evidence>
<dbReference type="Proteomes" id="UP000000323">
    <property type="component" value="Chromosome 1"/>
</dbReference>
<dbReference type="SUPFAM" id="SSF161098">
    <property type="entry name" value="MetI-like"/>
    <property type="match status" value="1"/>
</dbReference>
<evidence type="ECO:0000256" key="4">
    <source>
        <dbReference type="ARBA" id="ARBA00022692"/>
    </source>
</evidence>
<keyword evidence="3" id="KW-1003">Cell membrane</keyword>
<reference evidence="10" key="1">
    <citation type="journal article" date="2010" name="Stand. Genomic Sci.">
        <title>Complete genome sequence of 'Thermobaculum terrenum' type strain (YNP1).</title>
        <authorList>
            <person name="Kiss H."/>
            <person name="Cleland D."/>
            <person name="Lapidus A."/>
            <person name="Lucas S."/>
            <person name="Glavina Del Rio T."/>
            <person name="Nolan M."/>
            <person name="Tice H."/>
            <person name="Han C."/>
            <person name="Goodwin L."/>
            <person name="Pitluck S."/>
            <person name="Liolios K."/>
            <person name="Ivanova N."/>
            <person name="Mavromatis K."/>
            <person name="Ovchinnikova G."/>
            <person name="Pati A."/>
            <person name="Chen A."/>
            <person name="Palaniappan K."/>
            <person name="Land M."/>
            <person name="Hauser L."/>
            <person name="Chang Y."/>
            <person name="Jeffries C."/>
            <person name="Lu M."/>
            <person name="Brettin T."/>
            <person name="Detter J."/>
            <person name="Goker M."/>
            <person name="Tindall B."/>
            <person name="Beck B."/>
            <person name="McDermott T."/>
            <person name="Woyke T."/>
            <person name="Bristow J."/>
            <person name="Eisen J."/>
            <person name="Markowitz V."/>
            <person name="Hugenholtz P."/>
            <person name="Kyrpides N."/>
            <person name="Klenk H."/>
            <person name="Cheng J."/>
        </authorList>
    </citation>
    <scope>NUCLEOTIDE SEQUENCE [LARGE SCALE GENOMIC DNA]</scope>
    <source>
        <strain evidence="10">ATCC BAA-798 / YNP1</strain>
    </source>
</reference>
<feature type="domain" description="ABC transmembrane type-1" evidence="8">
    <location>
        <begin position="89"/>
        <end position="286"/>
    </location>
</feature>
<dbReference type="InterPro" id="IPR035906">
    <property type="entry name" value="MetI-like_sf"/>
</dbReference>
<proteinExistence type="inferred from homology"/>
<keyword evidence="6 7" id="KW-0472">Membrane</keyword>
<dbReference type="eggNOG" id="COG0395">
    <property type="taxonomic scope" value="Bacteria"/>
</dbReference>